<keyword evidence="2" id="KW-1185">Reference proteome</keyword>
<accession>A0A0F3IRB3</accession>
<gene>
    <name evidence="1" type="ORF">VZ95_13690</name>
</gene>
<sequence>MTVDPVAARALAARLQTIAATGLNDGDIALYAAQSLATPAAHAAVRAALATLAADIGGDQPGSDDLLAL</sequence>
<comment type="caution">
    <text evidence="1">The sequence shown here is derived from an EMBL/GenBank/DDBJ whole genome shotgun (WGS) entry which is preliminary data.</text>
</comment>
<organism evidence="1 2">
    <name type="scientific">Elstera litoralis</name>
    <dbReference type="NCBI Taxonomy" id="552518"/>
    <lineage>
        <taxon>Bacteria</taxon>
        <taxon>Pseudomonadati</taxon>
        <taxon>Pseudomonadota</taxon>
        <taxon>Alphaproteobacteria</taxon>
        <taxon>Rhodospirillales</taxon>
        <taxon>Rhodospirillaceae</taxon>
        <taxon>Elstera</taxon>
    </lineage>
</organism>
<dbReference type="AlphaFoldDB" id="A0A0F3IRB3"/>
<name>A0A0F3IRB3_9PROT</name>
<dbReference type="Proteomes" id="UP000033774">
    <property type="component" value="Unassembled WGS sequence"/>
</dbReference>
<dbReference type="EMBL" id="LAJY01000365">
    <property type="protein sequence ID" value="KJV09078.1"/>
    <property type="molecule type" value="Genomic_DNA"/>
</dbReference>
<evidence type="ECO:0000313" key="1">
    <source>
        <dbReference type="EMBL" id="KJV09078.1"/>
    </source>
</evidence>
<proteinExistence type="predicted"/>
<reference evidence="1 2" key="1">
    <citation type="submission" date="2015-03" db="EMBL/GenBank/DDBJ databases">
        <title>Draft genome sequence of Elstera litoralis.</title>
        <authorList>
            <person name="Rahalkar M.C."/>
            <person name="Dhakephalkar P.K."/>
            <person name="Pore S.D."/>
            <person name="Arora P."/>
            <person name="Kapse N.G."/>
            <person name="Pandit P.S."/>
        </authorList>
    </citation>
    <scope>NUCLEOTIDE SEQUENCE [LARGE SCALE GENOMIC DNA]</scope>
    <source>
        <strain evidence="1 2">Dia-1</strain>
    </source>
</reference>
<feature type="non-terminal residue" evidence="1">
    <location>
        <position position="69"/>
    </location>
</feature>
<protein>
    <submittedName>
        <fullName evidence="1">Uncharacterized protein</fullName>
    </submittedName>
</protein>
<evidence type="ECO:0000313" key="2">
    <source>
        <dbReference type="Proteomes" id="UP000033774"/>
    </source>
</evidence>